<keyword evidence="1" id="KW-0472">Membrane</keyword>
<feature type="transmembrane region" description="Helical" evidence="1">
    <location>
        <begin position="37"/>
        <end position="55"/>
    </location>
</feature>
<sequence>MKLTSYPFGSVRFTLGLVLLLGAAGSADHQALPNWNWLPLTLLGLFFLAWAVSRLENHTGLKRLLRQIHARLPRTRRHQRIYRRAAR</sequence>
<protein>
    <submittedName>
        <fullName evidence="2">Uncharacterized protein</fullName>
    </submittedName>
</protein>
<organism evidence="2 3">
    <name type="scientific">Deinococcus ruber</name>
    <dbReference type="NCBI Taxonomy" id="1848197"/>
    <lineage>
        <taxon>Bacteria</taxon>
        <taxon>Thermotogati</taxon>
        <taxon>Deinococcota</taxon>
        <taxon>Deinococci</taxon>
        <taxon>Deinococcales</taxon>
        <taxon>Deinococcaceae</taxon>
        <taxon>Deinococcus</taxon>
    </lineage>
</organism>
<dbReference type="AlphaFoldDB" id="A0A918CE05"/>
<reference evidence="2" key="2">
    <citation type="submission" date="2020-09" db="EMBL/GenBank/DDBJ databases">
        <authorList>
            <person name="Sun Q."/>
            <person name="Ohkuma M."/>
        </authorList>
    </citation>
    <scope>NUCLEOTIDE SEQUENCE</scope>
    <source>
        <strain evidence="2">JCM 31311</strain>
    </source>
</reference>
<evidence type="ECO:0000313" key="3">
    <source>
        <dbReference type="Proteomes" id="UP000603865"/>
    </source>
</evidence>
<keyword evidence="1" id="KW-0812">Transmembrane</keyword>
<accession>A0A918CE05</accession>
<dbReference type="EMBL" id="BMQL01000019">
    <property type="protein sequence ID" value="GGR16369.1"/>
    <property type="molecule type" value="Genomic_DNA"/>
</dbReference>
<reference evidence="2" key="1">
    <citation type="journal article" date="2014" name="Int. J. Syst. Evol. Microbiol.">
        <title>Complete genome sequence of Corynebacterium casei LMG S-19264T (=DSM 44701T), isolated from a smear-ripened cheese.</title>
        <authorList>
            <consortium name="US DOE Joint Genome Institute (JGI-PGF)"/>
            <person name="Walter F."/>
            <person name="Albersmeier A."/>
            <person name="Kalinowski J."/>
            <person name="Ruckert C."/>
        </authorList>
    </citation>
    <scope>NUCLEOTIDE SEQUENCE</scope>
    <source>
        <strain evidence="2">JCM 31311</strain>
    </source>
</reference>
<proteinExistence type="predicted"/>
<dbReference type="Proteomes" id="UP000603865">
    <property type="component" value="Unassembled WGS sequence"/>
</dbReference>
<name>A0A918CE05_9DEIO</name>
<comment type="caution">
    <text evidence="2">The sequence shown here is derived from an EMBL/GenBank/DDBJ whole genome shotgun (WGS) entry which is preliminary data.</text>
</comment>
<evidence type="ECO:0000256" key="1">
    <source>
        <dbReference type="SAM" id="Phobius"/>
    </source>
</evidence>
<gene>
    <name evidence="2" type="ORF">GCM10008957_31270</name>
</gene>
<keyword evidence="3" id="KW-1185">Reference proteome</keyword>
<keyword evidence="1" id="KW-1133">Transmembrane helix</keyword>
<dbReference type="RefSeq" id="WP_189091451.1">
    <property type="nucleotide sequence ID" value="NZ_BMQL01000019.1"/>
</dbReference>
<evidence type="ECO:0000313" key="2">
    <source>
        <dbReference type="EMBL" id="GGR16369.1"/>
    </source>
</evidence>